<proteinExistence type="inferred from homology"/>
<dbReference type="GO" id="GO:0031262">
    <property type="term" value="C:Ndc80 complex"/>
    <property type="evidence" value="ECO:0007669"/>
    <property type="project" value="InterPro"/>
</dbReference>
<keyword evidence="3 9" id="KW-0158">Chromosome</keyword>
<evidence type="ECO:0000256" key="2">
    <source>
        <dbReference type="ARBA" id="ARBA00006379"/>
    </source>
</evidence>
<dbReference type="InterPro" id="IPR013255">
    <property type="entry name" value="Spc25_C"/>
</dbReference>
<feature type="domain" description="Chromosome segregation protein Spc25 C-terminal" evidence="11">
    <location>
        <begin position="161"/>
        <end position="231"/>
    </location>
</feature>
<dbReference type="AlphaFoldDB" id="A0AAV0U4U7"/>
<dbReference type="EMBL" id="CANTFL010000427">
    <property type="protein sequence ID" value="CAI5722500.1"/>
    <property type="molecule type" value="Genomic_DNA"/>
</dbReference>
<evidence type="ECO:0000256" key="6">
    <source>
        <dbReference type="ARBA" id="ARBA00023054"/>
    </source>
</evidence>
<evidence type="ECO:0000313" key="12">
    <source>
        <dbReference type="EMBL" id="CAI5722500.1"/>
    </source>
</evidence>
<evidence type="ECO:0000256" key="8">
    <source>
        <dbReference type="ARBA" id="ARBA00023328"/>
    </source>
</evidence>
<accession>A0AAV0U4U7</accession>
<name>A0AAV0U4U7_HYABA</name>
<keyword evidence="5 9" id="KW-0498">Mitosis</keyword>
<comment type="subcellular location">
    <subcellularLocation>
        <location evidence="1">Chromosome</location>
        <location evidence="1">Centromere</location>
    </subcellularLocation>
    <subcellularLocation>
        <location evidence="9">Nucleus</location>
    </subcellularLocation>
    <subcellularLocation>
        <location evidence="9">Chromosome</location>
        <location evidence="9">Centromere</location>
        <location evidence="9">Kinetochore</location>
    </subcellularLocation>
</comment>
<evidence type="ECO:0000256" key="3">
    <source>
        <dbReference type="ARBA" id="ARBA00022454"/>
    </source>
</evidence>
<comment type="subunit">
    <text evidence="9">Component of the NDC80 complex.</text>
</comment>
<dbReference type="Gene3D" id="3.30.457.50">
    <property type="entry name" value="Chromosome segregation protein Spc25"/>
    <property type="match status" value="1"/>
</dbReference>
<comment type="function">
    <text evidence="9">Acts as a component of the essential kinetochore-associated NDC80 complex, which is required for chromosome segregation and spindle checkpoint activity.</text>
</comment>
<keyword evidence="6 10" id="KW-0175">Coiled coil</keyword>
<dbReference type="EMBL" id="CANTFL010001011">
    <property type="protein sequence ID" value="CAI5729962.1"/>
    <property type="molecule type" value="Genomic_DNA"/>
</dbReference>
<evidence type="ECO:0000256" key="5">
    <source>
        <dbReference type="ARBA" id="ARBA00022776"/>
    </source>
</evidence>
<sequence>MQEVWRSVELPAPLETNSLVQQNLSTRTELEAWVEAQKTRLLEEKRADQLRAQEHARATDEAQRRREMLQIEHQRLSTECHTKEKEVTASQVEIEALQAEKSRREPVVKHLLAKMVEEDAKLKQLLAESQKQRTTLKQQLHDLKQGLAMYQKLGLVFEHSEVNRIVIRFTQIDAQDPSREFSFRITINPITDRYIVDNCNEEVAALDELVTNLNESGDLARFVRSMRRQFKQLV</sequence>
<dbReference type="PANTHER" id="PTHR14281:SF0">
    <property type="entry name" value="KINETOCHORE PROTEIN SPC25"/>
    <property type="match status" value="1"/>
</dbReference>
<keyword evidence="7 9" id="KW-0131">Cell cycle</keyword>
<keyword evidence="4 9" id="KW-0132">Cell division</keyword>
<evidence type="ECO:0000256" key="10">
    <source>
        <dbReference type="SAM" id="Coils"/>
    </source>
</evidence>
<organism evidence="13 14">
    <name type="scientific">Hyaloperonospora brassicae</name>
    <name type="common">Brassica downy mildew</name>
    <name type="synonym">Peronospora brassicae</name>
    <dbReference type="NCBI Taxonomy" id="162125"/>
    <lineage>
        <taxon>Eukaryota</taxon>
        <taxon>Sar</taxon>
        <taxon>Stramenopiles</taxon>
        <taxon>Oomycota</taxon>
        <taxon>Peronosporomycetes</taxon>
        <taxon>Peronosporales</taxon>
        <taxon>Peronosporaceae</taxon>
        <taxon>Hyaloperonospora</taxon>
    </lineage>
</organism>
<dbReference type="PANTHER" id="PTHR14281">
    <property type="entry name" value="KINETOCHORE PROTEIN SPC25-RELATED"/>
    <property type="match status" value="1"/>
</dbReference>
<gene>
    <name evidence="12" type="ORF">HBR001_LOCUS2885</name>
    <name evidence="13" type="ORF">HBR001_LOCUS4697</name>
</gene>
<keyword evidence="14" id="KW-1185">Reference proteome</keyword>
<dbReference type="GO" id="GO:0051301">
    <property type="term" value="P:cell division"/>
    <property type="evidence" value="ECO:0007669"/>
    <property type="project" value="UniProtKB-UniRule"/>
</dbReference>
<evidence type="ECO:0000256" key="7">
    <source>
        <dbReference type="ARBA" id="ARBA00023306"/>
    </source>
</evidence>
<evidence type="ECO:0000259" key="11">
    <source>
        <dbReference type="Pfam" id="PF08234"/>
    </source>
</evidence>
<evidence type="ECO:0000313" key="14">
    <source>
        <dbReference type="Proteomes" id="UP001162031"/>
    </source>
</evidence>
<dbReference type="Pfam" id="PF08234">
    <property type="entry name" value="Spindle_Spc25"/>
    <property type="match status" value="1"/>
</dbReference>
<dbReference type="InterPro" id="IPR045143">
    <property type="entry name" value="Spc25"/>
</dbReference>
<keyword evidence="8 9" id="KW-0137">Centromere</keyword>
<keyword evidence="9" id="KW-0539">Nucleus</keyword>
<feature type="coiled-coil region" evidence="10">
    <location>
        <begin position="52"/>
        <end position="146"/>
    </location>
</feature>
<comment type="similarity">
    <text evidence="2 9">Belongs to the SPC25 family.</text>
</comment>
<dbReference type="CDD" id="cd23784">
    <property type="entry name" value="RWD_Spc25"/>
    <property type="match status" value="1"/>
</dbReference>
<dbReference type="Proteomes" id="UP001162031">
    <property type="component" value="Unassembled WGS sequence"/>
</dbReference>
<evidence type="ECO:0000256" key="1">
    <source>
        <dbReference type="ARBA" id="ARBA00004584"/>
    </source>
</evidence>
<evidence type="ECO:0000256" key="9">
    <source>
        <dbReference type="RuleBase" id="RU367150"/>
    </source>
</evidence>
<dbReference type="GO" id="GO:0005634">
    <property type="term" value="C:nucleus"/>
    <property type="evidence" value="ECO:0007669"/>
    <property type="project" value="UniProtKB-SubCell"/>
</dbReference>
<evidence type="ECO:0000256" key="4">
    <source>
        <dbReference type="ARBA" id="ARBA00022618"/>
    </source>
</evidence>
<comment type="caution">
    <text evidence="13">The sequence shown here is derived from an EMBL/GenBank/DDBJ whole genome shotgun (WGS) entry which is preliminary data.</text>
</comment>
<protein>
    <recommendedName>
        <fullName evidence="9">Kinetochore protein SPC25</fullName>
    </recommendedName>
</protein>
<reference evidence="13" key="1">
    <citation type="submission" date="2022-12" db="EMBL/GenBank/DDBJ databases">
        <authorList>
            <person name="Webb A."/>
        </authorList>
    </citation>
    <scope>NUCLEOTIDE SEQUENCE</scope>
    <source>
        <strain evidence="13">Hp1</strain>
    </source>
</reference>
<keyword evidence="9" id="KW-0995">Kinetochore</keyword>
<dbReference type="GO" id="GO:0007059">
    <property type="term" value="P:chromosome segregation"/>
    <property type="evidence" value="ECO:0007669"/>
    <property type="project" value="InterPro"/>
</dbReference>
<evidence type="ECO:0000313" key="13">
    <source>
        <dbReference type="EMBL" id="CAI5729962.1"/>
    </source>
</evidence>